<gene>
    <name evidence="2" type="ORF">C5F46_15505</name>
</gene>
<keyword evidence="3" id="KW-1185">Reference proteome</keyword>
<dbReference type="Proteomes" id="UP000241899">
    <property type="component" value="Unassembled WGS sequence"/>
</dbReference>
<accession>A0A2T4J6T9</accession>
<evidence type="ECO:0000256" key="1">
    <source>
        <dbReference type="SAM" id="Phobius"/>
    </source>
</evidence>
<evidence type="ECO:0000313" key="2">
    <source>
        <dbReference type="EMBL" id="PTE13611.1"/>
    </source>
</evidence>
<keyword evidence="1" id="KW-0812">Transmembrane</keyword>
<dbReference type="EMBL" id="PZKF01000074">
    <property type="protein sequence ID" value="PTE13611.1"/>
    <property type="molecule type" value="Genomic_DNA"/>
</dbReference>
<evidence type="ECO:0000313" key="3">
    <source>
        <dbReference type="Proteomes" id="UP000241899"/>
    </source>
</evidence>
<keyword evidence="1" id="KW-1133">Transmembrane helix</keyword>
<sequence>MDPEDHQGVQDFRRIRAKRRFRIIACVQVLVGQIIVIVQSGLQLPDQRWRVPLGDVGEGLMETRKGRQPLVGSGSGWWILWGGRWRRHGCLLKGIEHWSRKCAFRSGWVVADGSGRQDRDQMVRAEATAGRISVRQQRWLMISFCSHLVTQGIHEEDVLDQPDSEA</sequence>
<name>A0A2T4J6T9_9RHOB</name>
<protein>
    <submittedName>
        <fullName evidence="2">Uncharacterized protein</fullName>
    </submittedName>
</protein>
<feature type="transmembrane region" description="Helical" evidence="1">
    <location>
        <begin position="21"/>
        <end position="42"/>
    </location>
</feature>
<proteinExistence type="predicted"/>
<reference evidence="2 3" key="1">
    <citation type="submission" date="2018-03" db="EMBL/GenBank/DDBJ databases">
        <title>Rhodobacter veldkampii.</title>
        <authorList>
            <person name="Meyer T.E."/>
            <person name="Miller S."/>
            <person name="Lodha T."/>
            <person name="Gandham S."/>
            <person name="Chintalapati S."/>
            <person name="Chintalapati V.R."/>
        </authorList>
    </citation>
    <scope>NUCLEOTIDE SEQUENCE [LARGE SCALE GENOMIC DNA]</scope>
    <source>
        <strain evidence="2 3">DSM 11550</strain>
    </source>
</reference>
<comment type="caution">
    <text evidence="2">The sequence shown here is derived from an EMBL/GenBank/DDBJ whole genome shotgun (WGS) entry which is preliminary data.</text>
</comment>
<keyword evidence="1" id="KW-0472">Membrane</keyword>
<dbReference type="AlphaFoldDB" id="A0A2T4J6T9"/>
<organism evidence="2 3">
    <name type="scientific">Phaeovulum veldkampii DSM 11550</name>
    <dbReference type="NCBI Taxonomy" id="1185920"/>
    <lineage>
        <taxon>Bacteria</taxon>
        <taxon>Pseudomonadati</taxon>
        <taxon>Pseudomonadota</taxon>
        <taxon>Alphaproteobacteria</taxon>
        <taxon>Rhodobacterales</taxon>
        <taxon>Paracoccaceae</taxon>
        <taxon>Phaeovulum</taxon>
    </lineage>
</organism>